<proteinExistence type="predicted"/>
<organism evidence="1 2">
    <name type="scientific">Eretmocerus hayati</name>
    <dbReference type="NCBI Taxonomy" id="131215"/>
    <lineage>
        <taxon>Eukaryota</taxon>
        <taxon>Metazoa</taxon>
        <taxon>Ecdysozoa</taxon>
        <taxon>Arthropoda</taxon>
        <taxon>Hexapoda</taxon>
        <taxon>Insecta</taxon>
        <taxon>Pterygota</taxon>
        <taxon>Neoptera</taxon>
        <taxon>Endopterygota</taxon>
        <taxon>Hymenoptera</taxon>
        <taxon>Apocrita</taxon>
        <taxon>Proctotrupomorpha</taxon>
        <taxon>Chalcidoidea</taxon>
        <taxon>Aphelinidae</taxon>
        <taxon>Aphelininae</taxon>
        <taxon>Eretmocerus</taxon>
    </lineage>
</organism>
<comment type="caution">
    <text evidence="1">The sequence shown here is derived from an EMBL/GenBank/DDBJ whole genome shotgun (WGS) entry which is preliminary data.</text>
</comment>
<gene>
    <name evidence="1" type="ORF">QAD02_016390</name>
</gene>
<dbReference type="Proteomes" id="UP001239111">
    <property type="component" value="Chromosome 2"/>
</dbReference>
<protein>
    <submittedName>
        <fullName evidence="1">Uncharacterized protein</fullName>
    </submittedName>
</protein>
<dbReference type="EMBL" id="CM056742">
    <property type="protein sequence ID" value="KAJ8680603.1"/>
    <property type="molecule type" value="Genomic_DNA"/>
</dbReference>
<name>A0ACC2PAY9_9HYME</name>
<evidence type="ECO:0000313" key="2">
    <source>
        <dbReference type="Proteomes" id="UP001239111"/>
    </source>
</evidence>
<keyword evidence="2" id="KW-1185">Reference proteome</keyword>
<sequence length="149" mass="16839">MSKILILDKKWKAAQANRLRVKNFRAKRKILDANLQEDAVDVDIAKESRCSQERATVSSAFVEGSNATTCNDERESHPYKPHNFGHQVEATDQDTPRNDDTLSNNLSGQVQAGCDNIRHDTSQDPVLDIVKDVKLFAKEFTLPYNHVDE</sequence>
<evidence type="ECO:0000313" key="1">
    <source>
        <dbReference type="EMBL" id="KAJ8680603.1"/>
    </source>
</evidence>
<accession>A0ACC2PAY9</accession>
<reference evidence="1" key="1">
    <citation type="submission" date="2023-04" db="EMBL/GenBank/DDBJ databases">
        <title>A chromosome-level genome assembly of the parasitoid wasp Eretmocerus hayati.</title>
        <authorList>
            <person name="Zhong Y."/>
            <person name="Liu S."/>
            <person name="Liu Y."/>
        </authorList>
    </citation>
    <scope>NUCLEOTIDE SEQUENCE</scope>
    <source>
        <strain evidence="1">ZJU_SS_LIU_2023</strain>
    </source>
</reference>